<proteinExistence type="predicted"/>
<dbReference type="PANTHER" id="PTHR12943">
    <property type="entry name" value="HOMOCYSTEINE-RESPONSIVE ENDOPLASMIC RETICULUM-RESIDENT UNIQUITIN-LIKE DOMAIN HERPUD PROTEIN FAMILY MEMBER"/>
    <property type="match status" value="1"/>
</dbReference>
<dbReference type="Proteomes" id="UP000076874">
    <property type="component" value="Unassembled WGS sequence"/>
</dbReference>
<dbReference type="EMBL" id="AZHD01000004">
    <property type="protein sequence ID" value="OAA64500.1"/>
    <property type="molecule type" value="Genomic_DNA"/>
</dbReference>
<dbReference type="InterPro" id="IPR000626">
    <property type="entry name" value="Ubiquitin-like_dom"/>
</dbReference>
<evidence type="ECO:0000313" key="9">
    <source>
        <dbReference type="Proteomes" id="UP000076874"/>
    </source>
</evidence>
<feature type="domain" description="Ubiquitin-like" evidence="7">
    <location>
        <begin position="22"/>
        <end position="113"/>
    </location>
</feature>
<comment type="caution">
    <text evidence="8">The sequence shown here is derived from an EMBL/GenBank/DDBJ whole genome shotgun (WGS) entry which is preliminary data.</text>
</comment>
<organism evidence="8 9">
    <name type="scientific">Niveomyces insectorum RCEF 264</name>
    <dbReference type="NCBI Taxonomy" id="1081102"/>
    <lineage>
        <taxon>Eukaryota</taxon>
        <taxon>Fungi</taxon>
        <taxon>Dikarya</taxon>
        <taxon>Ascomycota</taxon>
        <taxon>Pezizomycotina</taxon>
        <taxon>Sordariomycetes</taxon>
        <taxon>Hypocreomycetidae</taxon>
        <taxon>Hypocreales</taxon>
        <taxon>Cordycipitaceae</taxon>
        <taxon>Niveomyces</taxon>
    </lineage>
</organism>
<keyword evidence="9" id="KW-1185">Reference proteome</keyword>
<evidence type="ECO:0000256" key="3">
    <source>
        <dbReference type="ARBA" id="ARBA00022989"/>
    </source>
</evidence>
<evidence type="ECO:0000313" key="8">
    <source>
        <dbReference type="EMBL" id="OAA64500.1"/>
    </source>
</evidence>
<dbReference type="GO" id="GO:0016020">
    <property type="term" value="C:membrane"/>
    <property type="evidence" value="ECO:0007669"/>
    <property type="project" value="UniProtKB-SubCell"/>
</dbReference>
<feature type="region of interest" description="Disordered" evidence="5">
    <location>
        <begin position="718"/>
        <end position="785"/>
    </location>
</feature>
<dbReference type="InterPro" id="IPR039751">
    <property type="entry name" value="HERPUD1/2"/>
</dbReference>
<name>A0A162MNG8_9HYPO</name>
<feature type="compositionally biased region" description="Polar residues" evidence="5">
    <location>
        <begin position="123"/>
        <end position="143"/>
    </location>
</feature>
<feature type="compositionally biased region" description="Low complexity" evidence="5">
    <location>
        <begin position="111"/>
        <end position="122"/>
    </location>
</feature>
<feature type="region of interest" description="Disordered" evidence="5">
    <location>
        <begin position="472"/>
        <end position="520"/>
    </location>
</feature>
<feature type="compositionally biased region" description="Polar residues" evidence="5">
    <location>
        <begin position="296"/>
        <end position="310"/>
    </location>
</feature>
<feature type="compositionally biased region" description="Low complexity" evidence="5">
    <location>
        <begin position="718"/>
        <end position="778"/>
    </location>
</feature>
<keyword evidence="2 6" id="KW-0812">Transmembrane</keyword>
<reference evidence="8 9" key="1">
    <citation type="journal article" date="2016" name="Genome Biol. Evol.">
        <title>Divergent and convergent evolution of fungal pathogenicity.</title>
        <authorList>
            <person name="Shang Y."/>
            <person name="Xiao G."/>
            <person name="Zheng P."/>
            <person name="Cen K."/>
            <person name="Zhan S."/>
            <person name="Wang C."/>
        </authorList>
    </citation>
    <scope>NUCLEOTIDE SEQUENCE [LARGE SCALE GENOMIC DNA]</scope>
    <source>
        <strain evidence="8 9">RCEF 264</strain>
    </source>
</reference>
<evidence type="ECO:0000256" key="4">
    <source>
        <dbReference type="ARBA" id="ARBA00023136"/>
    </source>
</evidence>
<dbReference type="SUPFAM" id="SSF54236">
    <property type="entry name" value="Ubiquitin-like"/>
    <property type="match status" value="1"/>
</dbReference>
<keyword evidence="3 6" id="KW-1133">Transmembrane helix</keyword>
<protein>
    <submittedName>
        <fullName evidence="8">Ubiquitin supergroup</fullName>
    </submittedName>
</protein>
<evidence type="ECO:0000256" key="1">
    <source>
        <dbReference type="ARBA" id="ARBA00004370"/>
    </source>
</evidence>
<keyword evidence="4 6" id="KW-0472">Membrane</keyword>
<feature type="transmembrane region" description="Helical" evidence="6">
    <location>
        <begin position="559"/>
        <end position="579"/>
    </location>
</feature>
<feature type="region of interest" description="Disordered" evidence="5">
    <location>
        <begin position="111"/>
        <end position="158"/>
    </location>
</feature>
<dbReference type="Gene3D" id="3.10.20.90">
    <property type="entry name" value="Phosphatidylinositol 3-kinase Catalytic Subunit, Chain A, domain 1"/>
    <property type="match status" value="1"/>
</dbReference>
<evidence type="ECO:0000256" key="2">
    <source>
        <dbReference type="ARBA" id="ARBA00022692"/>
    </source>
</evidence>
<sequence>MAEPATTPPAAGGTTGPSPSELTVTLRLISPSRDLADFPVLERLPTATTIGQIKRRVEAELAARQRSSLGLRLIYRGRVLDVDEKTLVDVFGLAAIRETEYHTLHLVLRESGSSSNSNNGGSTTNQPFQFNQPLSPPTTTIRSGPSDAPGGPPVTGPALATNIAALQAHRLHLHQQPEQSFALPPFPGLPANVLAQHMDAHARAALELARQQIQVSGPSVPPPQPDTNGEGQRRPGSAQTTPDAAHGGQQTPTVDPTIRSRSVGPTYSTAEGQQRRELSPHEVEQILAAAEARTTGDPTQRDQAGTSSMPASAPPGTVPVPPDGAPFDHQPVPASDVYILASPTGPRALLIHGSLDAYYTPSTHGDAARLASFPLPPNPATINGQWFANPTQPLDENLQQELRQLQHNLQQSQQRNQHRHELIRMHMHHLRTMQSFHQLQQHQTLAPQLAGYPPLHPLQQAAAQHAQATRPGFFAPNVPVDQQQHHQQHQHQQQQQQQQHMLHPHVPHANLQQPPGLQPNNPGAGFLAAMWPHFWLLARLLLFVWWFTAPSATWSRWAMVVLLATAVFVVNTGMLDGLANQAWAPVRRHLDDLLSFANTNGGGARNGPNGAGPVPQNADNNNANGENGAPDVAVPTGQAGGPEPDPAEAAARLVARRRQANGARLMNLARRLERVGIMFLASLAPGIAERHVALVEEEERAERRRQQEAEEAAAAAAAAAAEAAATEASEAAAAENQEDVATAGNADDADDATAGPTTSEGGLEQEPQQGQQLPAQPQDEPLIAL</sequence>
<dbReference type="STRING" id="1081102.A0A162MNG8"/>
<feature type="compositionally biased region" description="Pro residues" evidence="5">
    <location>
        <begin position="312"/>
        <end position="324"/>
    </location>
</feature>
<evidence type="ECO:0000256" key="5">
    <source>
        <dbReference type="SAM" id="MobiDB-lite"/>
    </source>
</evidence>
<dbReference type="PROSITE" id="PS50053">
    <property type="entry name" value="UBIQUITIN_2"/>
    <property type="match status" value="1"/>
</dbReference>
<dbReference type="PANTHER" id="PTHR12943:SF27">
    <property type="entry name" value="HOMOCYSTEINE-INDUCED ENDOPLASMIC RETICULUM PROTEIN, ISOFORM A"/>
    <property type="match status" value="1"/>
</dbReference>
<evidence type="ECO:0000259" key="7">
    <source>
        <dbReference type="PROSITE" id="PS50053"/>
    </source>
</evidence>
<dbReference type="GO" id="GO:0030968">
    <property type="term" value="P:endoplasmic reticulum unfolded protein response"/>
    <property type="evidence" value="ECO:0007669"/>
    <property type="project" value="TreeGrafter"/>
</dbReference>
<feature type="compositionally biased region" description="Low complexity" evidence="5">
    <location>
        <begin position="1"/>
        <end position="12"/>
    </location>
</feature>
<comment type="subcellular location">
    <subcellularLocation>
        <location evidence="1">Membrane</location>
    </subcellularLocation>
</comment>
<dbReference type="OrthoDB" id="21589at2759"/>
<feature type="compositionally biased region" description="Polar residues" evidence="5">
    <location>
        <begin position="237"/>
        <end position="272"/>
    </location>
</feature>
<feature type="region of interest" description="Disordered" evidence="5">
    <location>
        <begin position="1"/>
        <end position="21"/>
    </location>
</feature>
<feature type="compositionally biased region" description="Basic and acidic residues" evidence="5">
    <location>
        <begin position="273"/>
        <end position="284"/>
    </location>
</feature>
<gene>
    <name evidence="8" type="ORF">SPI_03147</name>
</gene>
<feature type="compositionally biased region" description="Low complexity" evidence="5">
    <location>
        <begin position="490"/>
        <end position="500"/>
    </location>
</feature>
<feature type="region of interest" description="Disordered" evidence="5">
    <location>
        <begin position="601"/>
        <end position="647"/>
    </location>
</feature>
<accession>A0A162MNG8</accession>
<feature type="region of interest" description="Disordered" evidence="5">
    <location>
        <begin position="214"/>
        <end position="324"/>
    </location>
</feature>
<evidence type="ECO:0000256" key="6">
    <source>
        <dbReference type="SAM" id="Phobius"/>
    </source>
</evidence>
<dbReference type="InterPro" id="IPR029071">
    <property type="entry name" value="Ubiquitin-like_domsf"/>
</dbReference>
<feature type="compositionally biased region" description="Low complexity" evidence="5">
    <location>
        <begin position="606"/>
        <end position="629"/>
    </location>
</feature>
<feature type="compositionally biased region" description="Low complexity" evidence="5">
    <location>
        <begin position="509"/>
        <end position="520"/>
    </location>
</feature>
<feature type="transmembrane region" description="Helical" evidence="6">
    <location>
        <begin position="524"/>
        <end position="547"/>
    </location>
</feature>
<dbReference type="AlphaFoldDB" id="A0A162MNG8"/>